<accession>A0A1T4TUI7</accession>
<dbReference type="PANTHER" id="PTHR43280">
    <property type="entry name" value="ARAC-FAMILY TRANSCRIPTIONAL REGULATOR"/>
    <property type="match status" value="1"/>
</dbReference>
<keyword evidence="3" id="KW-0804">Transcription</keyword>
<dbReference type="Gene3D" id="1.10.10.60">
    <property type="entry name" value="Homeodomain-like"/>
    <property type="match status" value="1"/>
</dbReference>
<keyword evidence="1" id="KW-0805">Transcription regulation</keyword>
<organism evidence="5 6">
    <name type="scientific">Chitinophaga eiseniae</name>
    <dbReference type="NCBI Taxonomy" id="634771"/>
    <lineage>
        <taxon>Bacteria</taxon>
        <taxon>Pseudomonadati</taxon>
        <taxon>Bacteroidota</taxon>
        <taxon>Chitinophagia</taxon>
        <taxon>Chitinophagales</taxon>
        <taxon>Chitinophagaceae</taxon>
        <taxon>Chitinophaga</taxon>
    </lineage>
</organism>
<dbReference type="SUPFAM" id="SSF46689">
    <property type="entry name" value="Homeodomain-like"/>
    <property type="match status" value="1"/>
</dbReference>
<name>A0A1T4TUI7_9BACT</name>
<proteinExistence type="predicted"/>
<evidence type="ECO:0000256" key="1">
    <source>
        <dbReference type="ARBA" id="ARBA00023015"/>
    </source>
</evidence>
<dbReference type="InterPro" id="IPR009057">
    <property type="entry name" value="Homeodomain-like_sf"/>
</dbReference>
<evidence type="ECO:0000313" key="6">
    <source>
        <dbReference type="Proteomes" id="UP000190367"/>
    </source>
</evidence>
<evidence type="ECO:0000259" key="4">
    <source>
        <dbReference type="PROSITE" id="PS01124"/>
    </source>
</evidence>
<feature type="domain" description="HTH araC/xylS-type" evidence="4">
    <location>
        <begin position="204"/>
        <end position="314"/>
    </location>
</feature>
<dbReference type="InterPro" id="IPR018060">
    <property type="entry name" value="HTH_AraC"/>
</dbReference>
<keyword evidence="6" id="KW-1185">Reference proteome</keyword>
<reference evidence="6" key="1">
    <citation type="submission" date="2017-02" db="EMBL/GenBank/DDBJ databases">
        <authorList>
            <person name="Varghese N."/>
            <person name="Submissions S."/>
        </authorList>
    </citation>
    <scope>NUCLEOTIDE SEQUENCE [LARGE SCALE GENOMIC DNA]</scope>
    <source>
        <strain evidence="6">DSM 22224</strain>
    </source>
</reference>
<sequence length="316" mass="36452">MRGVEKIQGTFLFFDLFSFDIMGKQETIAAFYDSRGIIGEGARLFNVFENGGHCTVPHIYNRRDYYKVSLLQGQSRLSWHDQEILIDRPALVFFNPHTPFGWEPVSAEQPGFFCMFQKTFLQPAERSESIRQAPLFKAGSSPVFFLDPAQEQRVSGIFQQMLEEMRSDYLYKYELLRNYLQLLIHEALKIKPHTISIRQQNAAERITAGFFERMEREFPIDAPGRQLELRSAGDYAKALAVHVNHLNHAVREVTGKPTTMHIAERILTEAKALLRHTDWPVATIAHSLGFESPNYFYNFFKKQTGQPPGQVRMSIL</sequence>
<dbReference type="Pfam" id="PF12833">
    <property type="entry name" value="HTH_18"/>
    <property type="match status" value="1"/>
</dbReference>
<evidence type="ECO:0000313" key="5">
    <source>
        <dbReference type="EMBL" id="SKA44110.1"/>
    </source>
</evidence>
<dbReference type="GO" id="GO:0043565">
    <property type="term" value="F:sequence-specific DNA binding"/>
    <property type="evidence" value="ECO:0007669"/>
    <property type="project" value="InterPro"/>
</dbReference>
<dbReference type="EMBL" id="FUWZ01000006">
    <property type="protein sequence ID" value="SKA44110.1"/>
    <property type="molecule type" value="Genomic_DNA"/>
</dbReference>
<dbReference type="PROSITE" id="PS01124">
    <property type="entry name" value="HTH_ARAC_FAMILY_2"/>
    <property type="match status" value="1"/>
</dbReference>
<dbReference type="InterPro" id="IPR037923">
    <property type="entry name" value="HTH-like"/>
</dbReference>
<protein>
    <submittedName>
        <fullName evidence="5">Helix-turn-helix domain-containing protein</fullName>
    </submittedName>
</protein>
<dbReference type="SUPFAM" id="SSF51215">
    <property type="entry name" value="Regulatory protein AraC"/>
    <property type="match status" value="1"/>
</dbReference>
<keyword evidence="2" id="KW-0238">DNA-binding</keyword>
<dbReference type="PANTHER" id="PTHR43280:SF32">
    <property type="entry name" value="TRANSCRIPTIONAL REGULATORY PROTEIN"/>
    <property type="match status" value="1"/>
</dbReference>
<dbReference type="SMART" id="SM00342">
    <property type="entry name" value="HTH_ARAC"/>
    <property type="match status" value="1"/>
</dbReference>
<dbReference type="Proteomes" id="UP000190367">
    <property type="component" value="Unassembled WGS sequence"/>
</dbReference>
<evidence type="ECO:0000256" key="2">
    <source>
        <dbReference type="ARBA" id="ARBA00023125"/>
    </source>
</evidence>
<dbReference type="STRING" id="634771.SAMN04488128_106332"/>
<evidence type="ECO:0000256" key="3">
    <source>
        <dbReference type="ARBA" id="ARBA00023163"/>
    </source>
</evidence>
<gene>
    <name evidence="5" type="ORF">SAMN04488128_106332</name>
</gene>
<dbReference type="GO" id="GO:0003700">
    <property type="term" value="F:DNA-binding transcription factor activity"/>
    <property type="evidence" value="ECO:0007669"/>
    <property type="project" value="InterPro"/>
</dbReference>
<dbReference type="AlphaFoldDB" id="A0A1T4TUI7"/>